<evidence type="ECO:0000313" key="3">
    <source>
        <dbReference type="Proteomes" id="UP000829196"/>
    </source>
</evidence>
<name>A0A8T3B7Y2_DENNO</name>
<keyword evidence="3" id="KW-1185">Reference proteome</keyword>
<comment type="caution">
    <text evidence="2">The sequence shown here is derived from an EMBL/GenBank/DDBJ whole genome shotgun (WGS) entry which is preliminary data.</text>
</comment>
<dbReference type="EMBL" id="JAGYWB010000010">
    <property type="protein sequence ID" value="KAI0507560.1"/>
    <property type="molecule type" value="Genomic_DNA"/>
</dbReference>
<evidence type="ECO:0000313" key="2">
    <source>
        <dbReference type="EMBL" id="KAI0507560.1"/>
    </source>
</evidence>
<feature type="region of interest" description="Disordered" evidence="1">
    <location>
        <begin position="1"/>
        <end position="121"/>
    </location>
</feature>
<evidence type="ECO:0000256" key="1">
    <source>
        <dbReference type="SAM" id="MobiDB-lite"/>
    </source>
</evidence>
<gene>
    <name evidence="2" type="ORF">KFK09_013686</name>
</gene>
<protein>
    <submittedName>
        <fullName evidence="2">Uncharacterized protein</fullName>
    </submittedName>
</protein>
<accession>A0A8T3B7Y2</accession>
<feature type="compositionally biased region" description="Polar residues" evidence="1">
    <location>
        <begin position="8"/>
        <end position="21"/>
    </location>
</feature>
<proteinExistence type="predicted"/>
<organism evidence="2 3">
    <name type="scientific">Dendrobium nobile</name>
    <name type="common">Orchid</name>
    <dbReference type="NCBI Taxonomy" id="94219"/>
    <lineage>
        <taxon>Eukaryota</taxon>
        <taxon>Viridiplantae</taxon>
        <taxon>Streptophyta</taxon>
        <taxon>Embryophyta</taxon>
        <taxon>Tracheophyta</taxon>
        <taxon>Spermatophyta</taxon>
        <taxon>Magnoliopsida</taxon>
        <taxon>Liliopsida</taxon>
        <taxon>Asparagales</taxon>
        <taxon>Orchidaceae</taxon>
        <taxon>Epidendroideae</taxon>
        <taxon>Malaxideae</taxon>
        <taxon>Dendrobiinae</taxon>
        <taxon>Dendrobium</taxon>
    </lineage>
</organism>
<dbReference type="AlphaFoldDB" id="A0A8T3B7Y2"/>
<sequence length="121" mass="12939">MSLGMLSSMKQSILTPTTSTPAHLAPHQDKPHLLVVPNTLQSKPNHSTTITTSPSPSPITVPPQHSSPASNSTPTPKPTHSIVTRFKTGHKRSLHSFTPILPSTQPRTMKRPDTITGGVPC</sequence>
<feature type="compositionally biased region" description="Polar residues" evidence="1">
    <location>
        <begin position="64"/>
        <end position="74"/>
    </location>
</feature>
<dbReference type="Proteomes" id="UP000829196">
    <property type="component" value="Unassembled WGS sequence"/>
</dbReference>
<reference evidence="2" key="1">
    <citation type="journal article" date="2022" name="Front. Genet.">
        <title>Chromosome-Scale Assembly of the Dendrobium nobile Genome Provides Insights Into the Molecular Mechanism of the Biosynthesis of the Medicinal Active Ingredient of Dendrobium.</title>
        <authorList>
            <person name="Xu Q."/>
            <person name="Niu S.-C."/>
            <person name="Li K.-L."/>
            <person name="Zheng P.-J."/>
            <person name="Zhang X.-J."/>
            <person name="Jia Y."/>
            <person name="Liu Y."/>
            <person name="Niu Y.-X."/>
            <person name="Yu L.-H."/>
            <person name="Chen D.-F."/>
            <person name="Zhang G.-Q."/>
        </authorList>
    </citation>
    <scope>NUCLEOTIDE SEQUENCE</scope>
    <source>
        <tissue evidence="2">Leaf</tissue>
    </source>
</reference>